<proteinExistence type="predicted"/>
<sequence length="40" mass="4464">MVIILLNRGIFISHFSKSNAGSAKHHIVEPALLSFAPYRK</sequence>
<dbReference type="HOGENOM" id="CLU_3291661_0_0_9"/>
<gene>
    <name evidence="1" type="ORF">HMPREF0539_1524</name>
</gene>
<name>C2JX90_LACRM</name>
<dbReference type="EMBL" id="ACIZ01000064">
    <property type="protein sequence ID" value="EEN80346.1"/>
    <property type="molecule type" value="Genomic_DNA"/>
</dbReference>
<evidence type="ECO:0000313" key="1">
    <source>
        <dbReference type="EMBL" id="EEN80346.1"/>
    </source>
</evidence>
<protein>
    <submittedName>
        <fullName evidence="1">Uncharacterized protein</fullName>
    </submittedName>
</protein>
<reference evidence="1" key="1">
    <citation type="submission" date="2009-01" db="EMBL/GenBank/DDBJ databases">
        <authorList>
            <person name="Qin X."/>
            <person name="Bachman B."/>
            <person name="Battles P."/>
            <person name="Bell A."/>
            <person name="Bess C."/>
            <person name="Bickham C."/>
            <person name="Chaboub L."/>
            <person name="Chen D."/>
            <person name="Coyle M."/>
            <person name="Deiros D.R."/>
            <person name="Dinh H."/>
            <person name="Forbes L."/>
            <person name="Fowler G."/>
            <person name="Francisco L."/>
            <person name="Fu Q."/>
            <person name="Gubbala S."/>
            <person name="Hale W."/>
            <person name="Han Y."/>
            <person name="Hemphill L."/>
            <person name="Highlander S.K."/>
            <person name="Hirani K."/>
            <person name="Hogues M."/>
            <person name="Jackson L."/>
            <person name="Jakkamsetti A."/>
            <person name="Javaid M."/>
            <person name="Jiang H."/>
            <person name="Korchina V."/>
            <person name="Kovar C."/>
            <person name="Lara F."/>
            <person name="Lee S."/>
            <person name="Mata R."/>
            <person name="Mathew T."/>
            <person name="Moen C."/>
            <person name="Morales K."/>
            <person name="Munidasa M."/>
            <person name="Nazareth L."/>
            <person name="Ngo R."/>
            <person name="Nguyen L."/>
            <person name="Okwuonu G."/>
            <person name="Ongeri F."/>
            <person name="Patil S."/>
            <person name="Petrosino J."/>
            <person name="Pham C."/>
            <person name="Pham P."/>
            <person name="Pu L.-L."/>
            <person name="Puazo M."/>
            <person name="Raj R."/>
            <person name="Reid J."/>
            <person name="Rouhana J."/>
            <person name="Saada N."/>
            <person name="Shang Y."/>
            <person name="Simmons D."/>
            <person name="Thornton R."/>
            <person name="Warren J."/>
            <person name="Weissenberger G."/>
            <person name="Zhang J."/>
            <person name="Zhang L."/>
            <person name="Zhou C."/>
            <person name="Zhu D."/>
            <person name="Muzny D."/>
            <person name="Worley K."/>
            <person name="Gibbs R."/>
        </authorList>
    </citation>
    <scope>NUCLEOTIDE SEQUENCE [LARGE SCALE GENOMIC DNA]</scope>
    <source>
        <strain evidence="1">LMS2-1</strain>
    </source>
</reference>
<keyword evidence="2" id="KW-1185">Reference proteome</keyword>
<evidence type="ECO:0000313" key="2">
    <source>
        <dbReference type="Proteomes" id="UP000004525"/>
    </source>
</evidence>
<dbReference type="AlphaFoldDB" id="C2JX90"/>
<dbReference type="Proteomes" id="UP000004525">
    <property type="component" value="Unassembled WGS sequence"/>
</dbReference>
<accession>C2JX90</accession>
<comment type="caution">
    <text evidence="1">The sequence shown here is derived from an EMBL/GenBank/DDBJ whole genome shotgun (WGS) entry which is preliminary data.</text>
</comment>
<organism evidence="1 2">
    <name type="scientific">Lacticaseibacillus rhamnosus (strain LMS2-1)</name>
    <dbReference type="NCBI Taxonomy" id="525361"/>
    <lineage>
        <taxon>Bacteria</taxon>
        <taxon>Bacillati</taxon>
        <taxon>Bacillota</taxon>
        <taxon>Bacilli</taxon>
        <taxon>Lactobacillales</taxon>
        <taxon>Lactobacillaceae</taxon>
        <taxon>Lacticaseibacillus</taxon>
    </lineage>
</organism>